<protein>
    <submittedName>
        <fullName evidence="1">Uncharacterized protein</fullName>
    </submittedName>
</protein>
<comment type="caution">
    <text evidence="1">The sequence shown here is derived from an EMBL/GenBank/DDBJ whole genome shotgun (WGS) entry which is preliminary data.</text>
</comment>
<keyword evidence="2" id="KW-1185">Reference proteome</keyword>
<accession>A0ABR4A238</accession>
<sequence length="118" mass="13234">MQEFPWARLPHTSLRTRQRDMFATLFEHRSDVNACDSETRTAFHRANSALSAKDPTHNPTKAEANLNTAGLINRRPLQIVTAAGNWAFTRIFIHFGKALLYKLGYGDSGGVSNILFSE</sequence>
<name>A0ABR4A238_9LECA</name>
<gene>
    <name evidence="1" type="ORF">N7G274_007562</name>
</gene>
<dbReference type="InterPro" id="IPR036770">
    <property type="entry name" value="Ankyrin_rpt-contain_sf"/>
</dbReference>
<reference evidence="1 2" key="1">
    <citation type="submission" date="2024-09" db="EMBL/GenBank/DDBJ databases">
        <title>Rethinking Asexuality: The Enigmatic Case of Functional Sexual Genes in Lepraria (Stereocaulaceae).</title>
        <authorList>
            <person name="Doellman M."/>
            <person name="Sun Y."/>
            <person name="Barcenas-Pena A."/>
            <person name="Lumbsch H.T."/>
            <person name="Grewe F."/>
        </authorList>
    </citation>
    <scope>NUCLEOTIDE SEQUENCE [LARGE SCALE GENOMIC DNA]</scope>
    <source>
        <strain evidence="1 2">Mercado 3170</strain>
    </source>
</reference>
<evidence type="ECO:0000313" key="1">
    <source>
        <dbReference type="EMBL" id="KAL2039703.1"/>
    </source>
</evidence>
<dbReference type="EMBL" id="JBEFKJ010000024">
    <property type="protein sequence ID" value="KAL2039703.1"/>
    <property type="molecule type" value="Genomic_DNA"/>
</dbReference>
<evidence type="ECO:0000313" key="2">
    <source>
        <dbReference type="Proteomes" id="UP001590950"/>
    </source>
</evidence>
<dbReference type="Gene3D" id="1.25.40.20">
    <property type="entry name" value="Ankyrin repeat-containing domain"/>
    <property type="match status" value="1"/>
</dbReference>
<proteinExistence type="predicted"/>
<dbReference type="SUPFAM" id="SSF48403">
    <property type="entry name" value="Ankyrin repeat"/>
    <property type="match status" value="1"/>
</dbReference>
<organism evidence="1 2">
    <name type="scientific">Stereocaulon virgatum</name>
    <dbReference type="NCBI Taxonomy" id="373712"/>
    <lineage>
        <taxon>Eukaryota</taxon>
        <taxon>Fungi</taxon>
        <taxon>Dikarya</taxon>
        <taxon>Ascomycota</taxon>
        <taxon>Pezizomycotina</taxon>
        <taxon>Lecanoromycetes</taxon>
        <taxon>OSLEUM clade</taxon>
        <taxon>Lecanoromycetidae</taxon>
        <taxon>Lecanorales</taxon>
        <taxon>Lecanorineae</taxon>
        <taxon>Stereocaulaceae</taxon>
        <taxon>Stereocaulon</taxon>
    </lineage>
</organism>
<dbReference type="Proteomes" id="UP001590950">
    <property type="component" value="Unassembled WGS sequence"/>
</dbReference>